<evidence type="ECO:0000256" key="14">
    <source>
        <dbReference type="ARBA" id="ARBA00049551"/>
    </source>
</evidence>
<evidence type="ECO:0000256" key="4">
    <source>
        <dbReference type="ARBA" id="ARBA00021095"/>
    </source>
</evidence>
<keyword evidence="9 15" id="KW-0249">Electron transport</keyword>
<keyword evidence="12 15" id="KW-0496">Mitochondrion</keyword>
<evidence type="ECO:0000256" key="6">
    <source>
        <dbReference type="ARBA" id="ARBA00022660"/>
    </source>
</evidence>
<dbReference type="Gene3D" id="1.20.120.1200">
    <property type="entry name" value="NADH-ubiquinone/plastoquinone oxidoreductase chain 6, subunit NuoJ"/>
    <property type="match status" value="1"/>
</dbReference>
<evidence type="ECO:0000256" key="7">
    <source>
        <dbReference type="ARBA" id="ARBA00022692"/>
    </source>
</evidence>
<reference evidence="17" key="1">
    <citation type="journal article" date="2007" name="Gene">
        <title>Mitochondrial genomes from major lizard families suggest their phylogenetic relationships and ancient radiations.</title>
        <authorList>
            <person name="Kumazawa Y."/>
        </authorList>
    </citation>
    <scope>NUCLEOTIDE SEQUENCE</scope>
</reference>
<proteinExistence type="inferred from homology"/>
<feature type="transmembrane region" description="Helical" evidence="15">
    <location>
        <begin position="53"/>
        <end position="72"/>
    </location>
</feature>
<dbReference type="Pfam" id="PF00499">
    <property type="entry name" value="Oxidored_q3"/>
    <property type="match status" value="1"/>
</dbReference>
<feature type="transmembrane region" description="Helical" evidence="15">
    <location>
        <begin position="30"/>
        <end position="46"/>
    </location>
</feature>
<keyword evidence="10 15" id="KW-1133">Transmembrane helix</keyword>
<evidence type="ECO:0000256" key="1">
    <source>
        <dbReference type="ARBA" id="ARBA00004225"/>
    </source>
</evidence>
<evidence type="ECO:0000256" key="11">
    <source>
        <dbReference type="ARBA" id="ARBA00023027"/>
    </source>
</evidence>
<organism evidence="17">
    <name type="scientific">Lepidophyma flavimaculatum</name>
    <name type="common">yellow-spotted night lizard</name>
    <dbReference type="NCBI Taxonomy" id="264485"/>
    <lineage>
        <taxon>Eukaryota</taxon>
        <taxon>Metazoa</taxon>
        <taxon>Chordata</taxon>
        <taxon>Craniata</taxon>
        <taxon>Vertebrata</taxon>
        <taxon>Euteleostomi</taxon>
        <taxon>Lepidosauria</taxon>
        <taxon>Squamata</taxon>
        <taxon>Bifurcata</taxon>
        <taxon>Unidentata</taxon>
        <taxon>Scinciformata</taxon>
        <taxon>Xantusiidae</taxon>
        <taxon>Xantusiinae</taxon>
        <taxon>Lepidophyma</taxon>
    </lineage>
</organism>
<evidence type="ECO:0000256" key="3">
    <source>
        <dbReference type="ARBA" id="ARBA00012944"/>
    </source>
</evidence>
<dbReference type="EMBL" id="AB162908">
    <property type="protein sequence ID" value="BAF43990.1"/>
    <property type="molecule type" value="Genomic_DNA"/>
</dbReference>
<keyword evidence="5 15" id="KW-0813">Transport</keyword>
<keyword evidence="15" id="KW-0830">Ubiquinone</keyword>
<keyword evidence="13 15" id="KW-0472">Membrane</keyword>
<accession>A1IGI0</accession>
<evidence type="ECO:0000256" key="9">
    <source>
        <dbReference type="ARBA" id="ARBA00022982"/>
    </source>
</evidence>
<evidence type="ECO:0000256" key="5">
    <source>
        <dbReference type="ARBA" id="ARBA00022448"/>
    </source>
</evidence>
<protein>
    <recommendedName>
        <fullName evidence="4 15">NADH-ubiquinone oxidoreductase chain 6</fullName>
        <ecNumber evidence="3 15">7.1.1.2</ecNumber>
    </recommendedName>
</protein>
<feature type="chain" id="PRO_5002635124" description="NADH-ubiquinone oxidoreductase chain 6" evidence="16">
    <location>
        <begin position="21"/>
        <end position="174"/>
    </location>
</feature>
<evidence type="ECO:0000256" key="13">
    <source>
        <dbReference type="ARBA" id="ARBA00023136"/>
    </source>
</evidence>
<dbReference type="InterPro" id="IPR042106">
    <property type="entry name" value="Nuo/plastoQ_OxRdtase_6_NuoJ"/>
</dbReference>
<comment type="subcellular location">
    <subcellularLocation>
        <location evidence="1 15">Mitochondrion membrane</location>
        <topology evidence="1 15">Multi-pass membrane protein</topology>
    </subcellularLocation>
</comment>
<dbReference type="InterPro" id="IPR050269">
    <property type="entry name" value="ComplexI_Subunit6"/>
</dbReference>
<dbReference type="PANTHER" id="PTHR11435">
    <property type="entry name" value="NADH UBIQUINONE OXIDOREDUCTASE SUBUNIT ND6"/>
    <property type="match status" value="1"/>
</dbReference>
<dbReference type="GO" id="GO:0031966">
    <property type="term" value="C:mitochondrial membrane"/>
    <property type="evidence" value="ECO:0007669"/>
    <property type="project" value="UniProtKB-SubCell"/>
</dbReference>
<name>A1IGI0_9SAUR</name>
<dbReference type="AlphaFoldDB" id="A1IGI0"/>
<dbReference type="GO" id="GO:0008137">
    <property type="term" value="F:NADH dehydrogenase (ubiquinone) activity"/>
    <property type="evidence" value="ECO:0007669"/>
    <property type="project" value="UniProtKB-UniRule"/>
</dbReference>
<sequence length="174" mass="18201">MTYLVLLLSVCIILGQLTVAANPSPYFGVIGLVLSAVFGSGMMALIGNSFVSLALFLIYLGGMLVVFAYSMALSSDPFPETIGAWSASLYFLVFCSAVVFFGFMFVESVSLDGLGLFGVDGCGVVTIRMDLCGVSLFYSVGGWCLLISGGGLLLALFVVLELTRGLGRGGLRAV</sequence>
<keyword evidence="11 15" id="KW-0520">NAD</keyword>
<evidence type="ECO:0000256" key="2">
    <source>
        <dbReference type="ARBA" id="ARBA00005698"/>
    </source>
</evidence>
<dbReference type="RefSeq" id="YP_980202.1">
    <property type="nucleotide sequence ID" value="NC_008775.1"/>
</dbReference>
<dbReference type="CTD" id="4541"/>
<feature type="transmembrane region" description="Helical" evidence="15">
    <location>
        <begin position="84"/>
        <end position="106"/>
    </location>
</feature>
<dbReference type="PANTHER" id="PTHR11435:SF1">
    <property type="entry name" value="NADH-UBIQUINONE OXIDOREDUCTASE CHAIN 6"/>
    <property type="match status" value="1"/>
</dbReference>
<keyword evidence="8 15" id="KW-1278">Translocase</keyword>
<evidence type="ECO:0000256" key="10">
    <source>
        <dbReference type="ARBA" id="ARBA00022989"/>
    </source>
</evidence>
<feature type="transmembrane region" description="Helical" evidence="15">
    <location>
        <begin position="137"/>
        <end position="160"/>
    </location>
</feature>
<evidence type="ECO:0000313" key="17">
    <source>
        <dbReference type="EMBL" id="BAF43990.1"/>
    </source>
</evidence>
<dbReference type="GeneID" id="4674730"/>
<evidence type="ECO:0000256" key="15">
    <source>
        <dbReference type="RuleBase" id="RU004430"/>
    </source>
</evidence>
<geneLocation type="mitochondrion" evidence="17"/>
<comment type="similarity">
    <text evidence="2 15">Belongs to the complex I subunit 6 family.</text>
</comment>
<dbReference type="EC" id="7.1.1.2" evidence="3 15"/>
<keyword evidence="16" id="KW-0732">Signal</keyword>
<evidence type="ECO:0000256" key="8">
    <source>
        <dbReference type="ARBA" id="ARBA00022967"/>
    </source>
</evidence>
<gene>
    <name evidence="17" type="primary">ND6</name>
</gene>
<evidence type="ECO:0000256" key="12">
    <source>
        <dbReference type="ARBA" id="ARBA00023128"/>
    </source>
</evidence>
<comment type="catalytic activity">
    <reaction evidence="14 15">
        <text>a ubiquinone + NADH + 5 H(+)(in) = a ubiquinol + NAD(+) + 4 H(+)(out)</text>
        <dbReference type="Rhea" id="RHEA:29091"/>
        <dbReference type="Rhea" id="RHEA-COMP:9565"/>
        <dbReference type="Rhea" id="RHEA-COMP:9566"/>
        <dbReference type="ChEBI" id="CHEBI:15378"/>
        <dbReference type="ChEBI" id="CHEBI:16389"/>
        <dbReference type="ChEBI" id="CHEBI:17976"/>
        <dbReference type="ChEBI" id="CHEBI:57540"/>
        <dbReference type="ChEBI" id="CHEBI:57945"/>
        <dbReference type="EC" id="7.1.1.2"/>
    </reaction>
</comment>
<keyword evidence="6 15" id="KW-0679">Respiratory chain</keyword>
<evidence type="ECO:0000256" key="16">
    <source>
        <dbReference type="SAM" id="SignalP"/>
    </source>
</evidence>
<keyword evidence="7 15" id="KW-0812">Transmembrane</keyword>
<dbReference type="InterPro" id="IPR001457">
    <property type="entry name" value="NADH_UbQ/plastoQ_OxRdtase_su6"/>
</dbReference>
<comment type="function">
    <text evidence="15">Core subunit of the mitochondrial membrane respiratory chain NADH dehydrogenase (Complex I) which catalyzes electron transfer from NADH through the respiratory chain, using ubiquinone as an electron acceptor. Essential for the catalytic activity and assembly of complex I.</text>
</comment>
<feature type="signal peptide" evidence="16">
    <location>
        <begin position="1"/>
        <end position="20"/>
    </location>
</feature>